<keyword evidence="2" id="KW-0378">Hydrolase</keyword>
<evidence type="ECO:0000256" key="1">
    <source>
        <dbReference type="ARBA" id="ARBA00005622"/>
    </source>
</evidence>
<dbReference type="SUPFAM" id="SSF53474">
    <property type="entry name" value="alpha/beta-Hydrolases"/>
    <property type="match status" value="1"/>
</dbReference>
<dbReference type="STRING" id="515897.SAMN05421849_1999"/>
<dbReference type="RefSeq" id="WP_083946151.1">
    <property type="nucleotide sequence ID" value="NZ_FTPS01000001.1"/>
</dbReference>
<dbReference type="Proteomes" id="UP000192455">
    <property type="component" value="Unassembled WGS sequence"/>
</dbReference>
<dbReference type="Pfam" id="PF00756">
    <property type="entry name" value="Esterase"/>
    <property type="match status" value="1"/>
</dbReference>
<dbReference type="InterPro" id="IPR029058">
    <property type="entry name" value="AB_hydrolase_fold"/>
</dbReference>
<dbReference type="Gene3D" id="3.40.50.1820">
    <property type="entry name" value="alpha/beta hydrolase"/>
    <property type="match status" value="1"/>
</dbReference>
<evidence type="ECO:0000256" key="2">
    <source>
        <dbReference type="ARBA" id="ARBA00022801"/>
    </source>
</evidence>
<evidence type="ECO:0008006" key="5">
    <source>
        <dbReference type="Google" id="ProtNLM"/>
    </source>
</evidence>
<evidence type="ECO:0000313" key="3">
    <source>
        <dbReference type="EMBL" id="SIT83875.1"/>
    </source>
</evidence>
<dbReference type="AlphaFoldDB" id="A0A1R3X033"/>
<dbReference type="GO" id="GO:0016788">
    <property type="term" value="F:hydrolase activity, acting on ester bonds"/>
    <property type="evidence" value="ECO:0007669"/>
    <property type="project" value="TreeGrafter"/>
</dbReference>
<dbReference type="OrthoDB" id="9784036at2"/>
<dbReference type="InterPro" id="IPR000801">
    <property type="entry name" value="Esterase-like"/>
</dbReference>
<dbReference type="EMBL" id="FTPS01000001">
    <property type="protein sequence ID" value="SIT83875.1"/>
    <property type="molecule type" value="Genomic_DNA"/>
</dbReference>
<reference evidence="3 4" key="1">
    <citation type="submission" date="2017-01" db="EMBL/GenBank/DDBJ databases">
        <authorList>
            <person name="Mah S.A."/>
            <person name="Swanson W.J."/>
            <person name="Moy G.W."/>
            <person name="Vacquier V.D."/>
        </authorList>
    </citation>
    <scope>NUCLEOTIDE SEQUENCE [LARGE SCALE GENOMIC DNA]</scope>
    <source>
        <strain evidence="3 4">DSM 21219</strain>
    </source>
</reference>
<protein>
    <recommendedName>
        <fullName evidence="5">Esterase</fullName>
    </recommendedName>
</protein>
<comment type="similarity">
    <text evidence="1">Belongs to the esterase D family.</text>
</comment>
<sequence>MSSDHDTASSGQTVPFRDNRYRLGDGHLLHAAGTDDAYRVDIAVPAGAAPGPGWPLVLLLDASGCFGTCVEALGRMSRRPDATGVAPMVVAGISAPEGAPDTTRRRRDFTSAVAGVPGSGGAPGFLGFIEEQVKPFIARKAPLDPARQTLFGHSLAGYFTLWCLAHHAGAFQSYAAISPSIWWDSDGLTAALADAPLTDRQVLICLGEWEDALPPWQLAAPGSSEVIARRAGRRMLDHARAVSAQLAAIHGSDRVQFRFLPEEDHASIVSAAIPRMLRMASAG</sequence>
<evidence type="ECO:0000313" key="4">
    <source>
        <dbReference type="Proteomes" id="UP000192455"/>
    </source>
</evidence>
<proteinExistence type="inferred from homology"/>
<organism evidence="3 4">
    <name type="scientific">Pontibaca methylaminivorans</name>
    <dbReference type="NCBI Taxonomy" id="515897"/>
    <lineage>
        <taxon>Bacteria</taxon>
        <taxon>Pseudomonadati</taxon>
        <taxon>Pseudomonadota</taxon>
        <taxon>Alphaproteobacteria</taxon>
        <taxon>Rhodobacterales</taxon>
        <taxon>Roseobacteraceae</taxon>
        <taxon>Pontibaca</taxon>
    </lineage>
</organism>
<name>A0A1R3X033_9RHOB</name>
<dbReference type="PANTHER" id="PTHR40841">
    <property type="entry name" value="SIDEROPHORE TRIACETYLFUSARININE C ESTERASE"/>
    <property type="match status" value="1"/>
</dbReference>
<accession>A0A1R3X033</accession>
<keyword evidence="4" id="KW-1185">Reference proteome</keyword>
<dbReference type="InterPro" id="IPR052558">
    <property type="entry name" value="Siderophore_Hydrolase_D"/>
</dbReference>
<gene>
    <name evidence="3" type="ORF">SAMN05421849_1999</name>
</gene>
<dbReference type="PANTHER" id="PTHR40841:SF2">
    <property type="entry name" value="SIDEROPHORE-DEGRADING ESTERASE (EUROFUNG)"/>
    <property type="match status" value="1"/>
</dbReference>